<name>A0A5C3PI14_9APHY</name>
<feature type="repeat" description="WD" evidence="4">
    <location>
        <begin position="675"/>
        <end position="716"/>
    </location>
</feature>
<evidence type="ECO:0000256" key="4">
    <source>
        <dbReference type="PROSITE-ProRule" id="PRU00221"/>
    </source>
</evidence>
<dbReference type="GO" id="GO:0000209">
    <property type="term" value="P:protein polyubiquitination"/>
    <property type="evidence" value="ECO:0007669"/>
    <property type="project" value="TreeGrafter"/>
</dbReference>
<feature type="repeat" description="WD" evidence="4">
    <location>
        <begin position="465"/>
        <end position="506"/>
    </location>
</feature>
<feature type="repeat" description="WD" evidence="4">
    <location>
        <begin position="759"/>
        <end position="787"/>
    </location>
</feature>
<evidence type="ECO:0000256" key="5">
    <source>
        <dbReference type="SAM" id="MobiDB-lite"/>
    </source>
</evidence>
<feature type="repeat" description="WD" evidence="4">
    <location>
        <begin position="507"/>
        <end position="548"/>
    </location>
</feature>
<evidence type="ECO:0000256" key="1">
    <source>
        <dbReference type="ARBA" id="ARBA00022574"/>
    </source>
</evidence>
<dbReference type="PROSITE" id="PS00678">
    <property type="entry name" value="WD_REPEATS_1"/>
    <property type="match status" value="1"/>
</dbReference>
<dbReference type="STRING" id="1314778.A0A5C3PI14"/>
<feature type="repeat" description="WD" evidence="4">
    <location>
        <begin position="549"/>
        <end position="590"/>
    </location>
</feature>
<dbReference type="PROSITE" id="PS50294">
    <property type="entry name" value="WD_REPEATS_REGION"/>
    <property type="match status" value="8"/>
</dbReference>
<evidence type="ECO:0000256" key="3">
    <source>
        <dbReference type="ARBA" id="ARBA00022786"/>
    </source>
</evidence>
<feature type="repeat" description="WD" evidence="4">
    <location>
        <begin position="633"/>
        <end position="674"/>
    </location>
</feature>
<dbReference type="InterPro" id="IPR015943">
    <property type="entry name" value="WD40/YVTN_repeat-like_dom_sf"/>
</dbReference>
<dbReference type="PRINTS" id="PR00320">
    <property type="entry name" value="GPROTEINBRPT"/>
</dbReference>
<keyword evidence="2" id="KW-0677">Repeat</keyword>
<dbReference type="PANTHER" id="PTHR15622:SF2">
    <property type="entry name" value="U4_U6 SMALL NUCLEAR RIBONUCLEOPROTEIN PRP4"/>
    <property type="match status" value="1"/>
</dbReference>
<dbReference type="InterPro" id="IPR051983">
    <property type="entry name" value="WSB_SOCS-box_domain"/>
</dbReference>
<dbReference type="SUPFAM" id="SSF50978">
    <property type="entry name" value="WD40 repeat-like"/>
    <property type="match status" value="1"/>
</dbReference>
<dbReference type="PANTHER" id="PTHR15622">
    <property type="entry name" value="WD40 REPEAT PROTEIN"/>
    <property type="match status" value="1"/>
</dbReference>
<reference evidence="6 7" key="1">
    <citation type="journal article" date="2019" name="Nat. Ecol. Evol.">
        <title>Megaphylogeny resolves global patterns of mushroom evolution.</title>
        <authorList>
            <person name="Varga T."/>
            <person name="Krizsan K."/>
            <person name="Foldi C."/>
            <person name="Dima B."/>
            <person name="Sanchez-Garcia M."/>
            <person name="Sanchez-Ramirez S."/>
            <person name="Szollosi G.J."/>
            <person name="Szarkandi J.G."/>
            <person name="Papp V."/>
            <person name="Albert L."/>
            <person name="Andreopoulos W."/>
            <person name="Angelini C."/>
            <person name="Antonin V."/>
            <person name="Barry K.W."/>
            <person name="Bougher N.L."/>
            <person name="Buchanan P."/>
            <person name="Buyck B."/>
            <person name="Bense V."/>
            <person name="Catcheside P."/>
            <person name="Chovatia M."/>
            <person name="Cooper J."/>
            <person name="Damon W."/>
            <person name="Desjardin D."/>
            <person name="Finy P."/>
            <person name="Geml J."/>
            <person name="Haridas S."/>
            <person name="Hughes K."/>
            <person name="Justo A."/>
            <person name="Karasinski D."/>
            <person name="Kautmanova I."/>
            <person name="Kiss B."/>
            <person name="Kocsube S."/>
            <person name="Kotiranta H."/>
            <person name="LaButti K.M."/>
            <person name="Lechner B.E."/>
            <person name="Liimatainen K."/>
            <person name="Lipzen A."/>
            <person name="Lukacs Z."/>
            <person name="Mihaltcheva S."/>
            <person name="Morgado L.N."/>
            <person name="Niskanen T."/>
            <person name="Noordeloos M.E."/>
            <person name="Ohm R.A."/>
            <person name="Ortiz-Santana B."/>
            <person name="Ovrebo C."/>
            <person name="Racz N."/>
            <person name="Riley R."/>
            <person name="Savchenko A."/>
            <person name="Shiryaev A."/>
            <person name="Soop K."/>
            <person name="Spirin V."/>
            <person name="Szebenyi C."/>
            <person name="Tomsovsky M."/>
            <person name="Tulloss R.E."/>
            <person name="Uehling J."/>
            <person name="Grigoriev I.V."/>
            <person name="Vagvolgyi C."/>
            <person name="Papp T."/>
            <person name="Martin F.M."/>
            <person name="Miettinen O."/>
            <person name="Hibbett D.S."/>
            <person name="Nagy L.G."/>
        </authorList>
    </citation>
    <scope>NUCLEOTIDE SEQUENCE [LARGE SCALE GENOMIC DNA]</scope>
    <source>
        <strain evidence="6 7">HHB13444</strain>
    </source>
</reference>
<protein>
    <submittedName>
        <fullName evidence="6">WD40 repeat-like protein</fullName>
    </submittedName>
</protein>
<proteinExistence type="predicted"/>
<dbReference type="CDD" id="cd00200">
    <property type="entry name" value="WD40"/>
    <property type="match status" value="1"/>
</dbReference>
<dbReference type="SMART" id="SM00320">
    <property type="entry name" value="WD40"/>
    <property type="match status" value="8"/>
</dbReference>
<dbReference type="AlphaFoldDB" id="A0A5C3PI14"/>
<sequence length="796" mass="86776">MSRRPLTPWEIYTRTLVHLGYGYPLWHPAPEVDADYGPREVEIGSVGFVDEGRFRHLFNSLKPADDPFNLSRVPEEFQPFRPPLRTIAGPEEVITQSCLTSHSIQQIAGSASLEISSPGSIITAGGMLRFNCTDDSGAFLFLQPPGMSWKITSKGHVVSYLRENFDRWFHYATQDPHGPRHELTPEQLFFVSGTIKTTKWACSAFSGNYRQQEGSISCDITGVANAEISLSISNHRLPSQFVNHGPSSNPLVVDATRDSSGHAGQEVTPDSEPAGRHCIFVHYFKVKKRLWQTRILQAAAGPHELPPPDRSPFEGPTVDSKEEPCLEDSDFEEVPATSQQGDPVDALLDYILNHTEADMAIASDHDWIALRAAHGICDEDAIDVARLSPRVDVDEHGVGTIVVPQNVAEPSDHVAAEQIPDGTSGALVERNPGVPQSDAISSDPYFAPQHDPDELQEGLSRALAATHHTGAVTALTVSSDSKWVASGSEDASVIIWNTADQTPTYTLISHRDVVCSLAFAPDAMRLASGAEDGTLIVWDVVGGSQIFSLNAHAACIRTILWSPDDTRLLSGSDDSTIRVWDAVTFHNVHELVGHTAMILYMGYSPDGLRLASCSADYTCRLWDFPSFSLHQKLKGHDGVVWSAAFDPLSQRLATACDDGSVFVWSVETGKLLLMLQHHQAPVWAVEFSQDGKELLSASSDATVKICDSYSGEHLLSLDEHDGAVTSASFSPRGKYIASGSADGLVRLWKRRDGSCVVRFNEHSDKVTHVAFSPDGATLSSGSEDGTICIRPVQLRM</sequence>
<evidence type="ECO:0000313" key="6">
    <source>
        <dbReference type="EMBL" id="TFK89206.1"/>
    </source>
</evidence>
<dbReference type="InterPro" id="IPR036322">
    <property type="entry name" value="WD40_repeat_dom_sf"/>
</dbReference>
<dbReference type="Proteomes" id="UP000308197">
    <property type="component" value="Unassembled WGS sequence"/>
</dbReference>
<dbReference type="Pfam" id="PF00400">
    <property type="entry name" value="WD40"/>
    <property type="match status" value="8"/>
</dbReference>
<dbReference type="InterPro" id="IPR020472">
    <property type="entry name" value="WD40_PAC1"/>
</dbReference>
<feature type="repeat" description="WD" evidence="4">
    <location>
        <begin position="591"/>
        <end position="623"/>
    </location>
</feature>
<keyword evidence="7" id="KW-1185">Reference proteome</keyword>
<dbReference type="Gene3D" id="2.130.10.10">
    <property type="entry name" value="YVTN repeat-like/Quinoprotein amine dehydrogenase"/>
    <property type="match status" value="3"/>
</dbReference>
<organism evidence="6 7">
    <name type="scientific">Polyporus arcularius HHB13444</name>
    <dbReference type="NCBI Taxonomy" id="1314778"/>
    <lineage>
        <taxon>Eukaryota</taxon>
        <taxon>Fungi</taxon>
        <taxon>Dikarya</taxon>
        <taxon>Basidiomycota</taxon>
        <taxon>Agaricomycotina</taxon>
        <taxon>Agaricomycetes</taxon>
        <taxon>Polyporales</taxon>
        <taxon>Polyporaceae</taxon>
        <taxon>Polyporus</taxon>
    </lineage>
</organism>
<evidence type="ECO:0000313" key="7">
    <source>
        <dbReference type="Proteomes" id="UP000308197"/>
    </source>
</evidence>
<accession>A0A5C3PI14</accession>
<dbReference type="InParanoid" id="A0A5C3PI14"/>
<dbReference type="PROSITE" id="PS50082">
    <property type="entry name" value="WD_REPEATS_2"/>
    <property type="match status" value="8"/>
</dbReference>
<feature type="region of interest" description="Disordered" evidence="5">
    <location>
        <begin position="244"/>
        <end position="272"/>
    </location>
</feature>
<dbReference type="EMBL" id="ML211084">
    <property type="protein sequence ID" value="TFK89206.1"/>
    <property type="molecule type" value="Genomic_DNA"/>
</dbReference>
<keyword evidence="1 4" id="KW-0853">WD repeat</keyword>
<feature type="region of interest" description="Disordered" evidence="5">
    <location>
        <begin position="300"/>
        <end position="340"/>
    </location>
</feature>
<keyword evidence="3" id="KW-0833">Ubl conjugation pathway</keyword>
<gene>
    <name evidence="6" type="ORF">K466DRAFT_519380</name>
</gene>
<dbReference type="InterPro" id="IPR019775">
    <property type="entry name" value="WD40_repeat_CS"/>
</dbReference>
<feature type="repeat" description="WD" evidence="4">
    <location>
        <begin position="717"/>
        <end position="758"/>
    </location>
</feature>
<dbReference type="InterPro" id="IPR001680">
    <property type="entry name" value="WD40_rpt"/>
</dbReference>
<evidence type="ECO:0000256" key="2">
    <source>
        <dbReference type="ARBA" id="ARBA00022737"/>
    </source>
</evidence>